<comment type="similarity">
    <text evidence="2">Belongs to the 2H phosphoesterase superfamily. ThpR family.</text>
</comment>
<dbReference type="NCBIfam" id="TIGR02258">
    <property type="entry name" value="2_5_ligase"/>
    <property type="match status" value="1"/>
</dbReference>
<comment type="caution">
    <text evidence="4">The sequence shown here is derived from an EMBL/GenBank/DDBJ whole genome shotgun (WGS) entry which is preliminary data.</text>
</comment>
<evidence type="ECO:0000256" key="3">
    <source>
        <dbReference type="SAM" id="MobiDB-lite"/>
    </source>
</evidence>
<sequence length="177" mass="19702">MPATDDIRLFLALWPDEAVADALHAASGRLQGLCGGRRMRRDTLHLTLVFLGNTPRSRLPALMAALAQVALMPAELRLDHYGRWRPGITWLGPSDPPAALLQLVDKLRATLDELGLKYDRKAFKPHVTMLRHGHPPAAWPDDAPLVWPIRGFRLVASSTEGEQGPEYQELESYQLDA</sequence>
<gene>
    <name evidence="4" type="ORF">GCM10007907_31910</name>
</gene>
<dbReference type="Pfam" id="PF13563">
    <property type="entry name" value="2_5_RNA_ligase2"/>
    <property type="match status" value="1"/>
</dbReference>
<name>A0ABQ5YM82_9NEIS</name>
<dbReference type="InterPro" id="IPR004175">
    <property type="entry name" value="RNA_CPDase"/>
</dbReference>
<organism evidence="4 5">
    <name type="scientific">Chitinimonas prasina</name>
    <dbReference type="NCBI Taxonomy" id="1434937"/>
    <lineage>
        <taxon>Bacteria</taxon>
        <taxon>Pseudomonadati</taxon>
        <taxon>Pseudomonadota</taxon>
        <taxon>Betaproteobacteria</taxon>
        <taxon>Neisseriales</taxon>
        <taxon>Chitinibacteraceae</taxon>
        <taxon>Chitinimonas</taxon>
    </lineage>
</organism>
<dbReference type="PANTHER" id="PTHR35561:SF1">
    <property type="entry name" value="RNA 2',3'-CYCLIC PHOSPHODIESTERASE"/>
    <property type="match status" value="1"/>
</dbReference>
<keyword evidence="1 2" id="KW-0378">Hydrolase</keyword>
<comment type="catalytic activity">
    <reaction evidence="2">
        <text>a 3'-end 2',3'-cyclophospho-ribonucleotide-RNA + H2O = a 3'-end 2'-phospho-ribonucleotide-RNA + H(+)</text>
        <dbReference type="Rhea" id="RHEA:11828"/>
        <dbReference type="Rhea" id="RHEA-COMP:10464"/>
        <dbReference type="Rhea" id="RHEA-COMP:17353"/>
        <dbReference type="ChEBI" id="CHEBI:15377"/>
        <dbReference type="ChEBI" id="CHEBI:15378"/>
        <dbReference type="ChEBI" id="CHEBI:83064"/>
        <dbReference type="ChEBI" id="CHEBI:173113"/>
        <dbReference type="EC" id="3.1.4.58"/>
    </reaction>
</comment>
<proteinExistence type="inferred from homology"/>
<accession>A0ABQ5YM82</accession>
<evidence type="ECO:0000256" key="2">
    <source>
        <dbReference type="HAMAP-Rule" id="MF_01940"/>
    </source>
</evidence>
<dbReference type="SUPFAM" id="SSF55144">
    <property type="entry name" value="LigT-like"/>
    <property type="match status" value="1"/>
</dbReference>
<reference evidence="5" key="1">
    <citation type="journal article" date="2019" name="Int. J. Syst. Evol. Microbiol.">
        <title>The Global Catalogue of Microorganisms (GCM) 10K type strain sequencing project: providing services to taxonomists for standard genome sequencing and annotation.</title>
        <authorList>
            <consortium name="The Broad Institute Genomics Platform"/>
            <consortium name="The Broad Institute Genome Sequencing Center for Infectious Disease"/>
            <person name="Wu L."/>
            <person name="Ma J."/>
        </authorList>
    </citation>
    <scope>NUCLEOTIDE SEQUENCE [LARGE SCALE GENOMIC DNA]</scope>
    <source>
        <strain evidence="5">NBRC 110044</strain>
    </source>
</reference>
<protein>
    <recommendedName>
        <fullName evidence="2">RNA 2',3'-cyclic phosphodiesterase</fullName>
        <shortName evidence="2">RNA 2',3'-CPDase</shortName>
        <ecNumber evidence="2">3.1.4.58</ecNumber>
    </recommendedName>
</protein>
<evidence type="ECO:0000256" key="1">
    <source>
        <dbReference type="ARBA" id="ARBA00022801"/>
    </source>
</evidence>
<evidence type="ECO:0000313" key="5">
    <source>
        <dbReference type="Proteomes" id="UP001156706"/>
    </source>
</evidence>
<keyword evidence="5" id="KW-1185">Reference proteome</keyword>
<dbReference type="Proteomes" id="UP001156706">
    <property type="component" value="Unassembled WGS sequence"/>
</dbReference>
<feature type="short sequence motif" description="HXTX 1" evidence="2">
    <location>
        <begin position="45"/>
        <end position="48"/>
    </location>
</feature>
<comment type="function">
    <text evidence="2">Hydrolyzes RNA 2',3'-cyclic phosphodiester to an RNA 2'-phosphomonoester.</text>
</comment>
<dbReference type="EC" id="3.1.4.58" evidence="2"/>
<feature type="active site" description="Proton acceptor" evidence="2">
    <location>
        <position position="126"/>
    </location>
</feature>
<feature type="short sequence motif" description="HXTX 2" evidence="2">
    <location>
        <begin position="126"/>
        <end position="129"/>
    </location>
</feature>
<evidence type="ECO:0000313" key="4">
    <source>
        <dbReference type="EMBL" id="GLR14401.1"/>
    </source>
</evidence>
<dbReference type="PANTHER" id="PTHR35561">
    <property type="entry name" value="RNA 2',3'-CYCLIC PHOSPHODIESTERASE"/>
    <property type="match status" value="1"/>
</dbReference>
<dbReference type="HAMAP" id="MF_01940">
    <property type="entry name" value="RNA_CPDase"/>
    <property type="match status" value="1"/>
</dbReference>
<dbReference type="InterPro" id="IPR009097">
    <property type="entry name" value="Cyclic_Pdiesterase"/>
</dbReference>
<dbReference type="Gene3D" id="3.90.1140.10">
    <property type="entry name" value="Cyclic phosphodiesterase"/>
    <property type="match status" value="1"/>
</dbReference>
<feature type="active site" description="Proton donor" evidence="2">
    <location>
        <position position="45"/>
    </location>
</feature>
<dbReference type="RefSeq" id="WP_284197474.1">
    <property type="nucleotide sequence ID" value="NZ_BSOG01000004.1"/>
</dbReference>
<feature type="region of interest" description="Disordered" evidence="3">
    <location>
        <begin position="158"/>
        <end position="177"/>
    </location>
</feature>
<dbReference type="EMBL" id="BSOG01000004">
    <property type="protein sequence ID" value="GLR14401.1"/>
    <property type="molecule type" value="Genomic_DNA"/>
</dbReference>